<evidence type="ECO:0000256" key="4">
    <source>
        <dbReference type="ARBA" id="ARBA00022833"/>
    </source>
</evidence>
<dbReference type="SMART" id="SM00863">
    <property type="entry name" value="tRNA_SAD"/>
    <property type="match status" value="1"/>
</dbReference>
<evidence type="ECO:0000256" key="1">
    <source>
        <dbReference type="ARBA" id="ARBA00001947"/>
    </source>
</evidence>
<dbReference type="GO" id="GO:0004813">
    <property type="term" value="F:alanine-tRNA ligase activity"/>
    <property type="evidence" value="ECO:0007669"/>
    <property type="project" value="InterPro"/>
</dbReference>
<keyword evidence="4" id="KW-0862">Zinc</keyword>
<reference evidence="6" key="2">
    <citation type="submission" date="2016-12" db="EMBL/GenBank/DDBJ databases">
        <authorList>
            <person name="Song W.-J."/>
            <person name="Kurnit D.M."/>
        </authorList>
    </citation>
    <scope>NUCLEOTIDE SEQUENCE</scope>
</reference>
<feature type="domain" description="Alanyl-transfer RNA synthetases family profile" evidence="5">
    <location>
        <begin position="1"/>
        <end position="236"/>
    </location>
</feature>
<protein>
    <recommendedName>
        <fullName evidence="5">Alanyl-transfer RNA synthetases family profile domain-containing protein</fullName>
    </recommendedName>
</protein>
<dbReference type="Gene3D" id="2.40.30.130">
    <property type="match status" value="1"/>
</dbReference>
<accession>A0A1B1TD37</accession>
<evidence type="ECO:0000256" key="3">
    <source>
        <dbReference type="ARBA" id="ARBA00022723"/>
    </source>
</evidence>
<dbReference type="PANTHER" id="PTHR43462">
    <property type="entry name" value="ALANYL-TRNA EDITING PROTEIN"/>
    <property type="match status" value="1"/>
</dbReference>
<dbReference type="InterPro" id="IPR012947">
    <property type="entry name" value="tRNA_SAD"/>
</dbReference>
<dbReference type="Gene3D" id="3.30.980.10">
    <property type="entry name" value="Threonyl-trna Synthetase, Chain A, domain 2"/>
    <property type="match status" value="1"/>
</dbReference>
<dbReference type="GO" id="GO:0006419">
    <property type="term" value="P:alanyl-tRNA aminoacylation"/>
    <property type="evidence" value="ECO:0007669"/>
    <property type="project" value="InterPro"/>
</dbReference>
<dbReference type="InterPro" id="IPR009000">
    <property type="entry name" value="Transl_B-barrel_sf"/>
</dbReference>
<evidence type="ECO:0000313" key="6">
    <source>
        <dbReference type="EMBL" id="ANV80173.1"/>
    </source>
</evidence>
<comment type="subcellular location">
    <subcellularLocation>
        <location evidence="2">Cytoplasm</location>
    </subcellularLocation>
</comment>
<comment type="cofactor">
    <cofactor evidence="1">
        <name>Zn(2+)</name>
        <dbReference type="ChEBI" id="CHEBI:29105"/>
    </cofactor>
</comment>
<dbReference type="AlphaFoldDB" id="A0A1B1TD37"/>
<proteinExistence type="predicted"/>
<evidence type="ECO:0000259" key="5">
    <source>
        <dbReference type="PROSITE" id="PS50860"/>
    </source>
</evidence>
<dbReference type="InterPro" id="IPR051335">
    <property type="entry name" value="Alanyl-tRNA_Editing_Enzymes"/>
</dbReference>
<dbReference type="GO" id="GO:0005737">
    <property type="term" value="C:cytoplasm"/>
    <property type="evidence" value="ECO:0007669"/>
    <property type="project" value="UniProtKB-SubCell"/>
</dbReference>
<keyword evidence="3" id="KW-0479">Metal-binding</keyword>
<organism evidence="6">
    <name type="scientific">uncultured Poseidoniia archaeon</name>
    <dbReference type="NCBI Taxonomy" id="1697135"/>
    <lineage>
        <taxon>Archaea</taxon>
        <taxon>Methanobacteriati</taxon>
        <taxon>Thermoplasmatota</taxon>
        <taxon>Candidatus Poseidoniia</taxon>
        <taxon>environmental samples</taxon>
    </lineage>
</organism>
<dbReference type="SUPFAM" id="SSF50447">
    <property type="entry name" value="Translation proteins"/>
    <property type="match status" value="1"/>
</dbReference>
<dbReference type="GO" id="GO:0046872">
    <property type="term" value="F:metal ion binding"/>
    <property type="evidence" value="ECO:0007669"/>
    <property type="project" value="UniProtKB-KW"/>
</dbReference>
<dbReference type="Pfam" id="PF07973">
    <property type="entry name" value="tRNA_SAD"/>
    <property type="match status" value="1"/>
</dbReference>
<dbReference type="InterPro" id="IPR018165">
    <property type="entry name" value="Ala-tRNA-synth_IIc_core"/>
</dbReference>
<dbReference type="GO" id="GO:0002161">
    <property type="term" value="F:aminoacyl-tRNA deacylase activity"/>
    <property type="evidence" value="ECO:0007669"/>
    <property type="project" value="UniProtKB-ARBA"/>
</dbReference>
<evidence type="ECO:0000256" key="2">
    <source>
        <dbReference type="ARBA" id="ARBA00004496"/>
    </source>
</evidence>
<dbReference type="InterPro" id="IPR018163">
    <property type="entry name" value="Thr/Ala-tRNA-synth_IIc_edit"/>
</dbReference>
<dbReference type="GO" id="GO:0005524">
    <property type="term" value="F:ATP binding"/>
    <property type="evidence" value="ECO:0007669"/>
    <property type="project" value="InterPro"/>
</dbReference>
<dbReference type="SUPFAM" id="SSF55186">
    <property type="entry name" value="ThrRS/AlaRS common domain"/>
    <property type="match status" value="1"/>
</dbReference>
<dbReference type="EMBL" id="KP211877">
    <property type="protein sequence ID" value="ANV80173.1"/>
    <property type="molecule type" value="Genomic_DNA"/>
</dbReference>
<dbReference type="PANTHER" id="PTHR43462:SF1">
    <property type="entry name" value="ALANYL-TRNA EDITING PROTEIN AARSD1"/>
    <property type="match status" value="1"/>
</dbReference>
<sequence>MQEKLHLKYHPGTNPQPFTTEIVQIENCYLMFKESYCFPRGGGQPGDIGLIKSDNIETPLLETLPGEFIKHPVESVEEFNLGDKVICEIDKEVRNKNTKMHTTQHIVSALANDLFNAETVGNQISPQHTRIDLKFPDRDKFNVTDLETSFNDIITTNAAVNVYNWDRETILSHEKMRHTNFLHRIPESISKLRVVEIEDIDLCPCGGTHVDSIGNLDNLKIMNVKSKGAGKLRISY</sequence>
<dbReference type="PROSITE" id="PS50860">
    <property type="entry name" value="AA_TRNA_LIGASE_II_ALA"/>
    <property type="match status" value="1"/>
</dbReference>
<dbReference type="GO" id="GO:0003676">
    <property type="term" value="F:nucleic acid binding"/>
    <property type="evidence" value="ECO:0007669"/>
    <property type="project" value="InterPro"/>
</dbReference>
<name>A0A1B1TD37_9ARCH</name>
<reference evidence="6" key="1">
    <citation type="journal article" date="2015" name="ISME J.">
        <title>A new class of marine Euryarchaeota group II from the Mediterranean deep chlorophyll maximum.</title>
        <authorList>
            <person name="Martin-Cuadrado A.B."/>
            <person name="Garcia-Heredia I."/>
            <person name="Molto A.G."/>
            <person name="Lopez-Ubeda R."/>
            <person name="Kimes N."/>
            <person name="Lopez-Garcia P."/>
            <person name="Moreira D."/>
            <person name="Rodriguez-Valera F."/>
        </authorList>
    </citation>
    <scope>NUCLEOTIDE SEQUENCE</scope>
</reference>